<protein>
    <submittedName>
        <fullName evidence="2">Uncharacterized protein</fullName>
    </submittedName>
</protein>
<keyword evidence="1" id="KW-0812">Transmembrane</keyword>
<name>A0A9X2IQ06_9BACI</name>
<keyword evidence="3" id="KW-1185">Reference proteome</keyword>
<sequence length="73" mass="8349">MKRLLETCRIFLVEESGFYIFEKSMLMNVGVILALLVTSFVLFISSVEYMRMENEFVGNGAEANEALQRFSAN</sequence>
<gene>
    <name evidence="2" type="ORF">M3202_21300</name>
</gene>
<feature type="transmembrane region" description="Helical" evidence="1">
    <location>
        <begin position="25"/>
        <end position="44"/>
    </location>
</feature>
<dbReference type="AlphaFoldDB" id="A0A9X2IQ06"/>
<proteinExistence type="predicted"/>
<organism evidence="2 3">
    <name type="scientific">Halalkalibacter oceani</name>
    <dbReference type="NCBI Taxonomy" id="1653776"/>
    <lineage>
        <taxon>Bacteria</taxon>
        <taxon>Bacillati</taxon>
        <taxon>Bacillota</taxon>
        <taxon>Bacilli</taxon>
        <taxon>Bacillales</taxon>
        <taxon>Bacillaceae</taxon>
        <taxon>Halalkalibacter</taxon>
    </lineage>
</organism>
<evidence type="ECO:0000313" key="3">
    <source>
        <dbReference type="Proteomes" id="UP001139179"/>
    </source>
</evidence>
<evidence type="ECO:0000256" key="1">
    <source>
        <dbReference type="SAM" id="Phobius"/>
    </source>
</evidence>
<comment type="caution">
    <text evidence="2">The sequence shown here is derived from an EMBL/GenBank/DDBJ whole genome shotgun (WGS) entry which is preliminary data.</text>
</comment>
<keyword evidence="1" id="KW-0472">Membrane</keyword>
<dbReference type="Proteomes" id="UP001139179">
    <property type="component" value="Unassembled WGS sequence"/>
</dbReference>
<evidence type="ECO:0000313" key="2">
    <source>
        <dbReference type="EMBL" id="MCM3716584.1"/>
    </source>
</evidence>
<dbReference type="RefSeq" id="WP_251225232.1">
    <property type="nucleotide sequence ID" value="NZ_JAMBOL010000044.1"/>
</dbReference>
<accession>A0A9X2IQ06</accession>
<keyword evidence="1" id="KW-1133">Transmembrane helix</keyword>
<reference evidence="2" key="1">
    <citation type="submission" date="2022-05" db="EMBL/GenBank/DDBJ databases">
        <title>Comparative Genomics of Spacecraft Associated Microbes.</title>
        <authorList>
            <person name="Tran M.T."/>
            <person name="Wright A."/>
            <person name="Seuylemezian A."/>
            <person name="Eisen J."/>
            <person name="Coil D."/>
        </authorList>
    </citation>
    <scope>NUCLEOTIDE SEQUENCE</scope>
    <source>
        <strain evidence="2">214.1.1</strain>
    </source>
</reference>
<dbReference type="EMBL" id="JAMBOL010000044">
    <property type="protein sequence ID" value="MCM3716584.1"/>
    <property type="molecule type" value="Genomic_DNA"/>
</dbReference>